<feature type="transmembrane region" description="Helical" evidence="2">
    <location>
        <begin position="15"/>
        <end position="37"/>
    </location>
</feature>
<feature type="region of interest" description="Disordered" evidence="1">
    <location>
        <begin position="79"/>
        <end position="120"/>
    </location>
</feature>
<sequence>MAPITFVENSKNNDLMFAVLIVYCIFAVALAGGLGLVRMDQYAALGYRSRRALAAYPSFDFTAAFLCCGKGATGVTVEGGNGSGGAAQNTGSNAGVVNQPPTNNHEMELPSYNQAVGSKQ</sequence>
<keyword evidence="4" id="KW-1185">Reference proteome</keyword>
<evidence type="ECO:0000313" key="4">
    <source>
        <dbReference type="Proteomes" id="UP001301769"/>
    </source>
</evidence>
<feature type="compositionally biased region" description="Polar residues" evidence="1">
    <location>
        <begin position="111"/>
        <end position="120"/>
    </location>
</feature>
<reference evidence="3" key="1">
    <citation type="journal article" date="2023" name="Mol. Phylogenet. Evol.">
        <title>Genome-scale phylogeny and comparative genomics of the fungal order Sordariales.</title>
        <authorList>
            <person name="Hensen N."/>
            <person name="Bonometti L."/>
            <person name="Westerberg I."/>
            <person name="Brannstrom I.O."/>
            <person name="Guillou S."/>
            <person name="Cros-Aarteil S."/>
            <person name="Calhoun S."/>
            <person name="Haridas S."/>
            <person name="Kuo A."/>
            <person name="Mondo S."/>
            <person name="Pangilinan J."/>
            <person name="Riley R."/>
            <person name="LaButti K."/>
            <person name="Andreopoulos B."/>
            <person name="Lipzen A."/>
            <person name="Chen C."/>
            <person name="Yan M."/>
            <person name="Daum C."/>
            <person name="Ng V."/>
            <person name="Clum A."/>
            <person name="Steindorff A."/>
            <person name="Ohm R.A."/>
            <person name="Martin F."/>
            <person name="Silar P."/>
            <person name="Natvig D.O."/>
            <person name="Lalanne C."/>
            <person name="Gautier V."/>
            <person name="Ament-Velasquez S.L."/>
            <person name="Kruys A."/>
            <person name="Hutchinson M.I."/>
            <person name="Powell A.J."/>
            <person name="Barry K."/>
            <person name="Miller A.N."/>
            <person name="Grigoriev I.V."/>
            <person name="Debuchy R."/>
            <person name="Gladieux P."/>
            <person name="Hiltunen Thoren M."/>
            <person name="Johannesson H."/>
        </authorList>
    </citation>
    <scope>NUCLEOTIDE SEQUENCE</scope>
    <source>
        <strain evidence="3">PSN293</strain>
    </source>
</reference>
<gene>
    <name evidence="3" type="ORF">QBC37DRAFT_376984</name>
</gene>
<dbReference type="Proteomes" id="UP001301769">
    <property type="component" value="Unassembled WGS sequence"/>
</dbReference>
<protein>
    <submittedName>
        <fullName evidence="3">Uncharacterized protein</fullName>
    </submittedName>
</protein>
<accession>A0AAN6Y1H1</accession>
<comment type="caution">
    <text evidence="3">The sequence shown here is derived from an EMBL/GenBank/DDBJ whole genome shotgun (WGS) entry which is preliminary data.</text>
</comment>
<organism evidence="3 4">
    <name type="scientific">Rhypophila decipiens</name>
    <dbReference type="NCBI Taxonomy" id="261697"/>
    <lineage>
        <taxon>Eukaryota</taxon>
        <taxon>Fungi</taxon>
        <taxon>Dikarya</taxon>
        <taxon>Ascomycota</taxon>
        <taxon>Pezizomycotina</taxon>
        <taxon>Sordariomycetes</taxon>
        <taxon>Sordariomycetidae</taxon>
        <taxon>Sordariales</taxon>
        <taxon>Naviculisporaceae</taxon>
        <taxon>Rhypophila</taxon>
    </lineage>
</organism>
<evidence type="ECO:0000313" key="3">
    <source>
        <dbReference type="EMBL" id="KAK4210493.1"/>
    </source>
</evidence>
<proteinExistence type="predicted"/>
<feature type="compositionally biased region" description="Low complexity" evidence="1">
    <location>
        <begin position="86"/>
        <end position="95"/>
    </location>
</feature>
<evidence type="ECO:0000256" key="1">
    <source>
        <dbReference type="SAM" id="MobiDB-lite"/>
    </source>
</evidence>
<dbReference type="EMBL" id="MU858173">
    <property type="protein sequence ID" value="KAK4210493.1"/>
    <property type="molecule type" value="Genomic_DNA"/>
</dbReference>
<keyword evidence="2" id="KW-1133">Transmembrane helix</keyword>
<reference evidence="3" key="2">
    <citation type="submission" date="2023-05" db="EMBL/GenBank/DDBJ databases">
        <authorList>
            <consortium name="Lawrence Berkeley National Laboratory"/>
            <person name="Steindorff A."/>
            <person name="Hensen N."/>
            <person name="Bonometti L."/>
            <person name="Westerberg I."/>
            <person name="Brannstrom I.O."/>
            <person name="Guillou S."/>
            <person name="Cros-Aarteil S."/>
            <person name="Calhoun S."/>
            <person name="Haridas S."/>
            <person name="Kuo A."/>
            <person name="Mondo S."/>
            <person name="Pangilinan J."/>
            <person name="Riley R."/>
            <person name="Labutti K."/>
            <person name="Andreopoulos B."/>
            <person name="Lipzen A."/>
            <person name="Chen C."/>
            <person name="Yanf M."/>
            <person name="Daum C."/>
            <person name="Ng V."/>
            <person name="Clum A."/>
            <person name="Ohm R."/>
            <person name="Martin F."/>
            <person name="Silar P."/>
            <person name="Natvig D."/>
            <person name="Lalanne C."/>
            <person name="Gautier V."/>
            <person name="Ament-Velasquez S.L."/>
            <person name="Kruys A."/>
            <person name="Hutchinson M.I."/>
            <person name="Powell A.J."/>
            <person name="Barry K."/>
            <person name="Miller A.N."/>
            <person name="Grigoriev I.V."/>
            <person name="Debuchy R."/>
            <person name="Gladieux P."/>
            <person name="Thoren M.H."/>
            <person name="Johannesson H."/>
        </authorList>
    </citation>
    <scope>NUCLEOTIDE SEQUENCE</scope>
    <source>
        <strain evidence="3">PSN293</strain>
    </source>
</reference>
<keyword evidence="2" id="KW-0812">Transmembrane</keyword>
<name>A0AAN6Y1H1_9PEZI</name>
<dbReference type="AlphaFoldDB" id="A0AAN6Y1H1"/>
<keyword evidence="2" id="KW-0472">Membrane</keyword>
<evidence type="ECO:0000256" key="2">
    <source>
        <dbReference type="SAM" id="Phobius"/>
    </source>
</evidence>